<reference evidence="1" key="1">
    <citation type="submission" date="2021-06" db="EMBL/GenBank/DDBJ databases">
        <title>Comparative genomics, transcriptomics and evolutionary studies reveal genomic signatures of adaptation to plant cell wall in hemibiotrophic fungi.</title>
        <authorList>
            <consortium name="DOE Joint Genome Institute"/>
            <person name="Baroncelli R."/>
            <person name="Diaz J.F."/>
            <person name="Benocci T."/>
            <person name="Peng M."/>
            <person name="Battaglia E."/>
            <person name="Haridas S."/>
            <person name="Andreopoulos W."/>
            <person name="Labutti K."/>
            <person name="Pangilinan J."/>
            <person name="Floch G.L."/>
            <person name="Makela M.R."/>
            <person name="Henrissat B."/>
            <person name="Grigoriev I.V."/>
            <person name="Crouch J.A."/>
            <person name="De Vries R.P."/>
            <person name="Sukno S.A."/>
            <person name="Thon M.R."/>
        </authorList>
    </citation>
    <scope>NUCLEOTIDE SEQUENCE</scope>
    <source>
        <strain evidence="1">CBS 102054</strain>
    </source>
</reference>
<name>A0AAI9ZQZ1_9PEZI</name>
<organism evidence="1 2">
    <name type="scientific">Colletotrichum phormii</name>
    <dbReference type="NCBI Taxonomy" id="359342"/>
    <lineage>
        <taxon>Eukaryota</taxon>
        <taxon>Fungi</taxon>
        <taxon>Dikarya</taxon>
        <taxon>Ascomycota</taxon>
        <taxon>Pezizomycotina</taxon>
        <taxon>Sordariomycetes</taxon>
        <taxon>Hypocreomycetidae</taxon>
        <taxon>Glomerellales</taxon>
        <taxon>Glomerellaceae</taxon>
        <taxon>Colletotrichum</taxon>
        <taxon>Colletotrichum acutatum species complex</taxon>
    </lineage>
</organism>
<gene>
    <name evidence="1" type="ORF">BDP81DRAFT_35328</name>
</gene>
<evidence type="ECO:0000313" key="1">
    <source>
        <dbReference type="EMBL" id="KAK1636231.1"/>
    </source>
</evidence>
<dbReference type="EMBL" id="JAHMHQ010000011">
    <property type="protein sequence ID" value="KAK1636231.1"/>
    <property type="molecule type" value="Genomic_DNA"/>
</dbReference>
<dbReference type="AlphaFoldDB" id="A0AAI9ZQZ1"/>
<protein>
    <recommendedName>
        <fullName evidence="3">NACHT-NTPase and P-loop NTPases N-terminal domain-containing protein</fullName>
    </recommendedName>
</protein>
<evidence type="ECO:0008006" key="3">
    <source>
        <dbReference type="Google" id="ProtNLM"/>
    </source>
</evidence>
<sequence>MAEALSLAASVIAVVDITAKVSKASIKLVNLWKEIKNVPDALLEKAERLKDFEDFLLETESQAANSPIPQQAWNSALLQKHIARTRTVLKDLQENVDRLHAQVTDPRRFKRKLASTRTVLRKEDISVLDSKLDVALELFRLAREQYLTSLMSYSVMVQLQQASELKSIQMLQTKVAILTEAEESPSNIVADDNDLSDDETGVSRSFVATVPVTSSFSHKPTMIGRLRLSWRSNFGFQLHAQPPSWLMGSVYSVLA</sequence>
<evidence type="ECO:0000313" key="2">
    <source>
        <dbReference type="Proteomes" id="UP001243989"/>
    </source>
</evidence>
<dbReference type="Proteomes" id="UP001243989">
    <property type="component" value="Unassembled WGS sequence"/>
</dbReference>
<accession>A0AAI9ZQZ1</accession>
<comment type="caution">
    <text evidence="1">The sequence shown here is derived from an EMBL/GenBank/DDBJ whole genome shotgun (WGS) entry which is preliminary data.</text>
</comment>
<dbReference type="RefSeq" id="XP_060444838.1">
    <property type="nucleotide sequence ID" value="XM_060586243.1"/>
</dbReference>
<dbReference type="GeneID" id="85471105"/>
<proteinExistence type="predicted"/>
<keyword evidence="2" id="KW-1185">Reference proteome</keyword>